<feature type="domain" description="VOC" evidence="1">
    <location>
        <begin position="7"/>
        <end position="131"/>
    </location>
</feature>
<evidence type="ECO:0000313" key="3">
    <source>
        <dbReference type="Proteomes" id="UP001501771"/>
    </source>
</evidence>
<dbReference type="Proteomes" id="UP001501771">
    <property type="component" value="Unassembled WGS sequence"/>
</dbReference>
<proteinExistence type="predicted"/>
<dbReference type="Pfam" id="PF00903">
    <property type="entry name" value="Glyoxalase"/>
    <property type="match status" value="1"/>
</dbReference>
<accession>A0ABN2ZVY9</accession>
<dbReference type="InterPro" id="IPR029068">
    <property type="entry name" value="Glyas_Bleomycin-R_OHBP_Dase"/>
</dbReference>
<dbReference type="PANTHER" id="PTHR36503">
    <property type="entry name" value="BLR2520 PROTEIN"/>
    <property type="match status" value="1"/>
</dbReference>
<evidence type="ECO:0000313" key="2">
    <source>
        <dbReference type="EMBL" id="GAA2148481.1"/>
    </source>
</evidence>
<name>A0ABN2ZVY9_9ACTN</name>
<dbReference type="InterPro" id="IPR004360">
    <property type="entry name" value="Glyas_Fos-R_dOase_dom"/>
</dbReference>
<reference evidence="2 3" key="1">
    <citation type="journal article" date="2019" name="Int. J. Syst. Evol. Microbiol.">
        <title>The Global Catalogue of Microorganisms (GCM) 10K type strain sequencing project: providing services to taxonomists for standard genome sequencing and annotation.</title>
        <authorList>
            <consortium name="The Broad Institute Genomics Platform"/>
            <consortium name="The Broad Institute Genome Sequencing Center for Infectious Disease"/>
            <person name="Wu L."/>
            <person name="Ma J."/>
        </authorList>
    </citation>
    <scope>NUCLEOTIDE SEQUENCE [LARGE SCALE GENOMIC DNA]</scope>
    <source>
        <strain evidence="2 3">JCM 16022</strain>
    </source>
</reference>
<protein>
    <recommendedName>
        <fullName evidence="1">VOC domain-containing protein</fullName>
    </recommendedName>
</protein>
<dbReference type="Gene3D" id="3.10.180.10">
    <property type="entry name" value="2,3-Dihydroxybiphenyl 1,2-Dioxygenase, domain 1"/>
    <property type="match status" value="1"/>
</dbReference>
<dbReference type="PROSITE" id="PS51819">
    <property type="entry name" value="VOC"/>
    <property type="match status" value="1"/>
</dbReference>
<comment type="caution">
    <text evidence="2">The sequence shown here is derived from an EMBL/GenBank/DDBJ whole genome shotgun (WGS) entry which is preliminary data.</text>
</comment>
<sequence>MGADVKTLGSISAMSLFVEDVPEAKAFYQDVFGVPVVYEDEVSAALKFDNLLINLLQSSEGAGLVEPAPVADRSAGARFQVSIWVEDVDAVCAHLRDRGVTLLVGPVDRPWGMRVATFTDPAGHSWEVAQGLEAS</sequence>
<dbReference type="SUPFAM" id="SSF54593">
    <property type="entry name" value="Glyoxalase/Bleomycin resistance protein/Dihydroxybiphenyl dioxygenase"/>
    <property type="match status" value="1"/>
</dbReference>
<organism evidence="2 3">
    <name type="scientific">Nocardioides koreensis</name>
    <dbReference type="NCBI Taxonomy" id="433651"/>
    <lineage>
        <taxon>Bacteria</taxon>
        <taxon>Bacillati</taxon>
        <taxon>Actinomycetota</taxon>
        <taxon>Actinomycetes</taxon>
        <taxon>Propionibacteriales</taxon>
        <taxon>Nocardioidaceae</taxon>
        <taxon>Nocardioides</taxon>
    </lineage>
</organism>
<dbReference type="EMBL" id="BAAAQR010000008">
    <property type="protein sequence ID" value="GAA2148481.1"/>
    <property type="molecule type" value="Genomic_DNA"/>
</dbReference>
<keyword evidence="3" id="KW-1185">Reference proteome</keyword>
<dbReference type="InterPro" id="IPR037523">
    <property type="entry name" value="VOC_core"/>
</dbReference>
<gene>
    <name evidence="2" type="ORF">GCM10009844_26900</name>
</gene>
<dbReference type="PANTHER" id="PTHR36503:SF3">
    <property type="entry name" value="BLR0126 PROTEIN"/>
    <property type="match status" value="1"/>
</dbReference>
<evidence type="ECO:0000259" key="1">
    <source>
        <dbReference type="PROSITE" id="PS51819"/>
    </source>
</evidence>